<dbReference type="Gene3D" id="3.30.70.260">
    <property type="match status" value="1"/>
</dbReference>
<dbReference type="UniPathway" id="UPA00138"/>
<keyword evidence="7 11" id="KW-0408">Iron</keyword>
<dbReference type="InterPro" id="IPR004643">
    <property type="entry name" value="Fe-S_L-Ser_bsu"/>
</dbReference>
<evidence type="ECO:0000256" key="10">
    <source>
        <dbReference type="ARBA" id="ARBA00049406"/>
    </source>
</evidence>
<comment type="caution">
    <text evidence="14">The sequence shown here is derived from an EMBL/GenBank/DDBJ whole genome shotgun (WGS) entry which is preliminary data.</text>
</comment>
<dbReference type="PROSITE" id="PS51671">
    <property type="entry name" value="ACT"/>
    <property type="match status" value="1"/>
</dbReference>
<dbReference type="Pfam" id="PF01842">
    <property type="entry name" value="ACT"/>
    <property type="match status" value="1"/>
</dbReference>
<comment type="similarity">
    <text evidence="3 11 12">Belongs to the iron-sulfur dependent L-serine dehydratase family.</text>
</comment>
<dbReference type="InterPro" id="IPR005131">
    <property type="entry name" value="Ser_deHydtase_bsu"/>
</dbReference>
<comment type="catalytic activity">
    <reaction evidence="10 11 12">
        <text>L-serine = pyruvate + NH4(+)</text>
        <dbReference type="Rhea" id="RHEA:19169"/>
        <dbReference type="ChEBI" id="CHEBI:15361"/>
        <dbReference type="ChEBI" id="CHEBI:28938"/>
        <dbReference type="ChEBI" id="CHEBI:33384"/>
        <dbReference type="EC" id="4.3.1.17"/>
    </reaction>
</comment>
<gene>
    <name evidence="14" type="primary">sdaAB</name>
    <name evidence="14" type="ORF">CSX01_04110</name>
</gene>
<protein>
    <recommendedName>
        <fullName evidence="11">L-serine deaminase</fullName>
    </recommendedName>
</protein>
<dbReference type="GO" id="GO:0003941">
    <property type="term" value="F:L-serine ammonia-lyase activity"/>
    <property type="evidence" value="ECO:0007669"/>
    <property type="project" value="UniProtKB-UniRule"/>
</dbReference>
<evidence type="ECO:0000256" key="12">
    <source>
        <dbReference type="RuleBase" id="RU366059"/>
    </source>
</evidence>
<evidence type="ECO:0000256" key="11">
    <source>
        <dbReference type="PIRNR" id="PIRNR036692"/>
    </source>
</evidence>
<dbReference type="Gene3D" id="3.30.1330.90">
    <property type="entry name" value="D-3-phosphoglycerate dehydrogenase, domain 3"/>
    <property type="match status" value="1"/>
</dbReference>
<evidence type="ECO:0000256" key="3">
    <source>
        <dbReference type="ARBA" id="ARBA00008636"/>
    </source>
</evidence>
<evidence type="ECO:0000256" key="4">
    <source>
        <dbReference type="ARBA" id="ARBA00022432"/>
    </source>
</evidence>
<dbReference type="SUPFAM" id="SSF143548">
    <property type="entry name" value="Serine metabolism enzymes domain"/>
    <property type="match status" value="1"/>
</dbReference>
<evidence type="ECO:0000313" key="14">
    <source>
        <dbReference type="EMBL" id="PHU35799.1"/>
    </source>
</evidence>
<proteinExistence type="inferred from homology"/>
<feature type="domain" description="ACT" evidence="13">
    <location>
        <begin position="150"/>
        <end position="222"/>
    </location>
</feature>
<dbReference type="SUPFAM" id="SSF55021">
    <property type="entry name" value="ACT-like"/>
    <property type="match status" value="1"/>
</dbReference>
<keyword evidence="5 11" id="KW-0004">4Fe-4S</keyword>
<reference evidence="14 15" key="2">
    <citation type="submission" date="2017-10" db="EMBL/GenBank/DDBJ databases">
        <authorList>
            <person name="Banno H."/>
            <person name="Chua N.-H."/>
        </authorList>
    </citation>
    <scope>NUCLEOTIDE SEQUENCE [LARGE SCALE GENOMIC DNA]</scope>
    <source>
        <strain evidence="14 15">JK626</strain>
    </source>
</reference>
<keyword evidence="9 11" id="KW-0456">Lyase</keyword>
<evidence type="ECO:0000256" key="5">
    <source>
        <dbReference type="ARBA" id="ARBA00022485"/>
    </source>
</evidence>
<dbReference type="GO" id="GO:0051539">
    <property type="term" value="F:4 iron, 4 sulfur cluster binding"/>
    <property type="evidence" value="ECO:0007669"/>
    <property type="project" value="UniProtKB-UniRule"/>
</dbReference>
<name>A0A2G3DXR4_9FIRM</name>
<accession>A0A2G3DXR4</accession>
<evidence type="ECO:0000256" key="1">
    <source>
        <dbReference type="ARBA" id="ARBA00001966"/>
    </source>
</evidence>
<dbReference type="CDD" id="cd04879">
    <property type="entry name" value="ACT_3PGDH-like"/>
    <property type="match status" value="1"/>
</dbReference>
<dbReference type="AlphaFoldDB" id="A0A2G3DXR4"/>
<dbReference type="GO" id="GO:0006094">
    <property type="term" value="P:gluconeogenesis"/>
    <property type="evidence" value="ECO:0007669"/>
    <property type="project" value="UniProtKB-UniRule"/>
</dbReference>
<keyword evidence="4 11" id="KW-0312">Gluconeogenesis</keyword>
<comment type="cofactor">
    <cofactor evidence="1 12">
        <name>[4Fe-4S] cluster</name>
        <dbReference type="ChEBI" id="CHEBI:49883"/>
    </cofactor>
</comment>
<evidence type="ECO:0000256" key="2">
    <source>
        <dbReference type="ARBA" id="ARBA00004742"/>
    </source>
</evidence>
<dbReference type="InterPro" id="IPR051318">
    <property type="entry name" value="Fe-S_L-Ser"/>
</dbReference>
<dbReference type="InterPro" id="IPR002912">
    <property type="entry name" value="ACT_dom"/>
</dbReference>
<evidence type="ECO:0000256" key="9">
    <source>
        <dbReference type="ARBA" id="ARBA00023239"/>
    </source>
</evidence>
<dbReference type="NCBIfam" id="TIGR00719">
    <property type="entry name" value="sda_beta"/>
    <property type="match status" value="1"/>
</dbReference>
<dbReference type="InterPro" id="IPR029009">
    <property type="entry name" value="ASB_dom_sf"/>
</dbReference>
<dbReference type="Pfam" id="PF03315">
    <property type="entry name" value="SDH_beta"/>
    <property type="match status" value="1"/>
</dbReference>
<dbReference type="PIRSF" id="PIRSF036692">
    <property type="entry name" value="SDH_B"/>
    <property type="match status" value="1"/>
</dbReference>
<keyword evidence="6 11" id="KW-0479">Metal-binding</keyword>
<evidence type="ECO:0000256" key="7">
    <source>
        <dbReference type="ARBA" id="ARBA00023004"/>
    </source>
</evidence>
<evidence type="ECO:0000259" key="13">
    <source>
        <dbReference type="PROSITE" id="PS51671"/>
    </source>
</evidence>
<evidence type="ECO:0000313" key="15">
    <source>
        <dbReference type="Proteomes" id="UP000225889"/>
    </source>
</evidence>
<dbReference type="PANTHER" id="PTHR30182">
    <property type="entry name" value="L-SERINE DEHYDRATASE"/>
    <property type="match status" value="1"/>
</dbReference>
<dbReference type="InterPro" id="IPR045865">
    <property type="entry name" value="ACT-like_dom_sf"/>
</dbReference>
<dbReference type="PANTHER" id="PTHR30182:SF12">
    <property type="entry name" value="L-SERINE DEHYDRATASE, BETA CHAIN-RELATED"/>
    <property type="match status" value="1"/>
</dbReference>
<dbReference type="RefSeq" id="WP_090152605.1">
    <property type="nucleotide sequence ID" value="NZ_PDYF01000008.1"/>
</dbReference>
<organism evidence="14 15">
    <name type="scientific">Pseudobutyrivibrio ruminis</name>
    <dbReference type="NCBI Taxonomy" id="46206"/>
    <lineage>
        <taxon>Bacteria</taxon>
        <taxon>Bacillati</taxon>
        <taxon>Bacillota</taxon>
        <taxon>Clostridia</taxon>
        <taxon>Lachnospirales</taxon>
        <taxon>Lachnospiraceae</taxon>
        <taxon>Pseudobutyrivibrio</taxon>
    </lineage>
</organism>
<evidence type="ECO:0000256" key="6">
    <source>
        <dbReference type="ARBA" id="ARBA00022723"/>
    </source>
</evidence>
<comment type="pathway">
    <text evidence="2 11">Carbohydrate biosynthesis; gluconeogenesis.</text>
</comment>
<dbReference type="GO" id="GO:0046872">
    <property type="term" value="F:metal ion binding"/>
    <property type="evidence" value="ECO:0007669"/>
    <property type="project" value="UniProtKB-UniRule"/>
</dbReference>
<evidence type="ECO:0000256" key="8">
    <source>
        <dbReference type="ARBA" id="ARBA00023014"/>
    </source>
</evidence>
<dbReference type="EMBL" id="PDYF01000008">
    <property type="protein sequence ID" value="PHU35799.1"/>
    <property type="molecule type" value="Genomic_DNA"/>
</dbReference>
<reference evidence="14 15" key="1">
    <citation type="submission" date="2017-10" db="EMBL/GenBank/DDBJ databases">
        <title>Resolving the taxonomy of Roseburia spp., Eubacterium rectale and Agathobacter spp. through phylogenomic analysis.</title>
        <authorList>
            <person name="Sheridan P.O."/>
            <person name="Walker A.W."/>
            <person name="Duncan S.H."/>
            <person name="Scott K.P."/>
            <person name="Toole P.W.O."/>
            <person name="Luis P."/>
            <person name="Flint H.J."/>
        </authorList>
    </citation>
    <scope>NUCLEOTIDE SEQUENCE [LARGE SCALE GENOMIC DNA]</scope>
    <source>
        <strain evidence="14 15">JK626</strain>
    </source>
</reference>
<dbReference type="Proteomes" id="UP000225889">
    <property type="component" value="Unassembled WGS sequence"/>
</dbReference>
<sequence length="222" mass="24265">MALISAFDVLGPNMIGPSSSHTAGASSIAYLAWKMAGGNIKKVKFILYGSFAETYKGHGTDKALLGGILGFKTDDTRIRDSFAIAEERGVEFTFEINETETDIHPNTVDIFIETEEGRALDIRGESVGGGKCRIVRIDGVPVDFTGEYSAAIVVQKDMPGVIKHIASAVSDRDINIAFMRLFREGKHERAYTIVETDGTLPDDLKDAILDNQYVEDVMIVQI</sequence>
<keyword evidence="8 11" id="KW-0411">Iron-sulfur</keyword>